<dbReference type="CDD" id="cd06897">
    <property type="entry name" value="PX_SNARE"/>
    <property type="match status" value="1"/>
</dbReference>
<dbReference type="Proteomes" id="UP001476247">
    <property type="component" value="Unassembled WGS sequence"/>
</dbReference>
<dbReference type="PROSITE" id="PS50195">
    <property type="entry name" value="PX"/>
    <property type="match status" value="1"/>
</dbReference>
<protein>
    <recommendedName>
        <fullName evidence="5">Phox-like protein</fullName>
    </recommendedName>
</protein>
<comment type="caution">
    <text evidence="3">The sequence shown here is derived from an EMBL/GenBank/DDBJ whole genome shotgun (WGS) entry which is preliminary data.</text>
</comment>
<dbReference type="InterPro" id="IPR000727">
    <property type="entry name" value="T_SNARE_dom"/>
</dbReference>
<dbReference type="SMART" id="SM00397">
    <property type="entry name" value="t_SNARE"/>
    <property type="match status" value="1"/>
</dbReference>
<dbReference type="PROSITE" id="PS50192">
    <property type="entry name" value="T_SNARE"/>
    <property type="match status" value="1"/>
</dbReference>
<feature type="domain" description="T-SNARE coiled-coil homology" evidence="1">
    <location>
        <begin position="309"/>
        <end position="371"/>
    </location>
</feature>
<evidence type="ECO:0000313" key="4">
    <source>
        <dbReference type="Proteomes" id="UP001476247"/>
    </source>
</evidence>
<dbReference type="Pfam" id="PF00787">
    <property type="entry name" value="PX"/>
    <property type="match status" value="1"/>
</dbReference>
<dbReference type="CDD" id="cd15858">
    <property type="entry name" value="SNARE_VAM7"/>
    <property type="match status" value="1"/>
</dbReference>
<name>A0ABP9XWM6_9FUNG</name>
<feature type="domain" description="PX" evidence="2">
    <location>
        <begin position="4"/>
        <end position="120"/>
    </location>
</feature>
<reference evidence="3 4" key="1">
    <citation type="submission" date="2024-04" db="EMBL/GenBank/DDBJ databases">
        <title>genome sequences of Mucor flavus KT1a and Helicostylum pulchrum KT1b strains isolation_sourced from the surface of a dry-aged beef.</title>
        <authorList>
            <person name="Toyotome T."/>
            <person name="Hosono M."/>
            <person name="Torimaru M."/>
            <person name="Fukuda K."/>
            <person name="Mikami N."/>
        </authorList>
    </citation>
    <scope>NUCLEOTIDE SEQUENCE [LARGE SCALE GENOMIC DNA]</scope>
    <source>
        <strain evidence="3 4">KT1b</strain>
    </source>
</reference>
<dbReference type="InterPro" id="IPR001683">
    <property type="entry name" value="PX_dom"/>
</dbReference>
<dbReference type="Gene3D" id="1.20.5.110">
    <property type="match status" value="1"/>
</dbReference>
<evidence type="ECO:0000313" key="3">
    <source>
        <dbReference type="EMBL" id="GAA5799174.1"/>
    </source>
</evidence>
<evidence type="ECO:0008006" key="5">
    <source>
        <dbReference type="Google" id="ProtNLM"/>
    </source>
</evidence>
<organism evidence="3 4">
    <name type="scientific">Helicostylum pulchrum</name>
    <dbReference type="NCBI Taxonomy" id="562976"/>
    <lineage>
        <taxon>Eukaryota</taxon>
        <taxon>Fungi</taxon>
        <taxon>Fungi incertae sedis</taxon>
        <taxon>Mucoromycota</taxon>
        <taxon>Mucoromycotina</taxon>
        <taxon>Mucoromycetes</taxon>
        <taxon>Mucorales</taxon>
        <taxon>Mucorineae</taxon>
        <taxon>Mucoraceae</taxon>
        <taxon>Helicostylum</taxon>
    </lineage>
</organism>
<dbReference type="SMART" id="SM00312">
    <property type="entry name" value="PX"/>
    <property type="match status" value="1"/>
</dbReference>
<evidence type="ECO:0000259" key="1">
    <source>
        <dbReference type="PROSITE" id="PS50192"/>
    </source>
</evidence>
<accession>A0ABP9XWM6</accession>
<evidence type="ECO:0000259" key="2">
    <source>
        <dbReference type="PROSITE" id="PS50195"/>
    </source>
</evidence>
<keyword evidence="4" id="KW-1185">Reference proteome</keyword>
<dbReference type="SUPFAM" id="SSF58038">
    <property type="entry name" value="SNARE fusion complex"/>
    <property type="match status" value="1"/>
</dbReference>
<dbReference type="PANTHER" id="PTHR22775">
    <property type="entry name" value="SORTING NEXIN"/>
    <property type="match status" value="1"/>
</dbReference>
<proteinExistence type="predicted"/>
<dbReference type="InterPro" id="IPR036871">
    <property type="entry name" value="PX_dom_sf"/>
</dbReference>
<dbReference type="SUPFAM" id="SSF64268">
    <property type="entry name" value="PX domain"/>
    <property type="match status" value="1"/>
</dbReference>
<gene>
    <name evidence="3" type="ORF">HPULCUR_004584</name>
</gene>
<dbReference type="PANTHER" id="PTHR22775:SF3">
    <property type="entry name" value="SORTING NEXIN-13"/>
    <property type="match status" value="1"/>
</dbReference>
<dbReference type="EMBL" id="BAABUJ010000012">
    <property type="protein sequence ID" value="GAA5799174.1"/>
    <property type="molecule type" value="Genomic_DNA"/>
</dbReference>
<dbReference type="Gene3D" id="3.30.1520.10">
    <property type="entry name" value="Phox-like domain"/>
    <property type="match status" value="1"/>
</dbReference>
<sequence length="372" mass="42697">MNQDSIQAIFIKQTETRNEGKSYTAYRVDIQAAVRHWHIWKRYSDFVRLHQQLSESFPGICIPAQLPQKRIFPPTFSAPDRVEDRRQGLEDYLRTIQSCRDDRWRKTDIWVDFLALPVTSEKKKELFSFGSWLDEYDHLLSLSREIRSLISSRNAHQSQHEVSDALRCEVKAKKDLMSLSARLGNLESSLSDQKKDTIVEGEERRREDKLSSLKSERDVLVQLINVTRQDLTNKKPTLKKAQPAASSAALLGEGRSYGDIGFDNLKRTRTVPSSTAPRQGRAFGNALKQLQETEATKGLDNKELLTYQTQVMKDQDLHVEQFSQLLSRQKEIGLAINYELENQIDVLESLDIQVDNTSTKLGFASKKLSKIK</sequence>